<dbReference type="Pfam" id="PF10346">
    <property type="entry name" value="Con-6"/>
    <property type="match status" value="2"/>
</dbReference>
<gene>
    <name evidence="1" type="ORF">HYPSUDRAFT_134942</name>
</gene>
<name>A0A0D2MMS2_HYPSF</name>
<protein>
    <recommendedName>
        <fullName evidence="3">Conidiation protein 6</fullName>
    </recommendedName>
</protein>
<dbReference type="PANTHER" id="PTHR36576">
    <property type="entry name" value="UPF0654 PROTEIN C11D3.01C-RELATED"/>
    <property type="match status" value="1"/>
</dbReference>
<evidence type="ECO:0008006" key="3">
    <source>
        <dbReference type="Google" id="ProtNLM"/>
    </source>
</evidence>
<keyword evidence="2" id="KW-1185">Reference proteome</keyword>
<dbReference type="OMA" id="HERLIAM"/>
<dbReference type="Proteomes" id="UP000054270">
    <property type="component" value="Unassembled WGS sequence"/>
</dbReference>
<dbReference type="InterPro" id="IPR018824">
    <property type="entry name" value="Conidiation-specific_6"/>
</dbReference>
<dbReference type="AlphaFoldDB" id="A0A0D2MMS2"/>
<accession>A0A0D2MMS2</accession>
<sequence length="92" mass="9918">TDHKNPERVAAGLKAVLHNPNTTAQARAHAHERLIAMGVETEPLAEKDTGAKADTKAHEHHVLGGYKATLKNPNVSEAAKLHAEEVLHEHGE</sequence>
<organism evidence="1 2">
    <name type="scientific">Hypholoma sublateritium (strain FD-334 SS-4)</name>
    <dbReference type="NCBI Taxonomy" id="945553"/>
    <lineage>
        <taxon>Eukaryota</taxon>
        <taxon>Fungi</taxon>
        <taxon>Dikarya</taxon>
        <taxon>Basidiomycota</taxon>
        <taxon>Agaricomycotina</taxon>
        <taxon>Agaricomycetes</taxon>
        <taxon>Agaricomycetidae</taxon>
        <taxon>Agaricales</taxon>
        <taxon>Agaricineae</taxon>
        <taxon>Strophariaceae</taxon>
        <taxon>Hypholoma</taxon>
    </lineage>
</organism>
<dbReference type="InterPro" id="IPR052670">
    <property type="entry name" value="UPF0654_domain"/>
</dbReference>
<evidence type="ECO:0000313" key="2">
    <source>
        <dbReference type="Proteomes" id="UP000054270"/>
    </source>
</evidence>
<dbReference type="GO" id="GO:0005737">
    <property type="term" value="C:cytoplasm"/>
    <property type="evidence" value="ECO:0007669"/>
    <property type="project" value="TreeGrafter"/>
</dbReference>
<feature type="non-terminal residue" evidence="1">
    <location>
        <position position="1"/>
    </location>
</feature>
<dbReference type="PANTHER" id="PTHR36576:SF1">
    <property type="entry name" value="UPF0654 PROTEIN C11D3.01C-RELATED"/>
    <property type="match status" value="1"/>
</dbReference>
<reference evidence="2" key="1">
    <citation type="submission" date="2014-04" db="EMBL/GenBank/DDBJ databases">
        <title>Evolutionary Origins and Diversification of the Mycorrhizal Mutualists.</title>
        <authorList>
            <consortium name="DOE Joint Genome Institute"/>
            <consortium name="Mycorrhizal Genomics Consortium"/>
            <person name="Kohler A."/>
            <person name="Kuo A."/>
            <person name="Nagy L.G."/>
            <person name="Floudas D."/>
            <person name="Copeland A."/>
            <person name="Barry K.W."/>
            <person name="Cichocki N."/>
            <person name="Veneault-Fourrey C."/>
            <person name="LaButti K."/>
            <person name="Lindquist E.A."/>
            <person name="Lipzen A."/>
            <person name="Lundell T."/>
            <person name="Morin E."/>
            <person name="Murat C."/>
            <person name="Riley R."/>
            <person name="Ohm R."/>
            <person name="Sun H."/>
            <person name="Tunlid A."/>
            <person name="Henrissat B."/>
            <person name="Grigoriev I.V."/>
            <person name="Hibbett D.S."/>
            <person name="Martin F."/>
        </authorList>
    </citation>
    <scope>NUCLEOTIDE SEQUENCE [LARGE SCALE GENOMIC DNA]</scope>
    <source>
        <strain evidence="2">FD-334 SS-4</strain>
    </source>
</reference>
<dbReference type="EMBL" id="KN817532">
    <property type="protein sequence ID" value="KJA25228.1"/>
    <property type="molecule type" value="Genomic_DNA"/>
</dbReference>
<dbReference type="OrthoDB" id="5419162at2759"/>
<evidence type="ECO:0000313" key="1">
    <source>
        <dbReference type="EMBL" id="KJA25228.1"/>
    </source>
</evidence>
<proteinExistence type="predicted"/>